<protein>
    <submittedName>
        <fullName evidence="1">Uncharacterized protein</fullName>
    </submittedName>
</protein>
<dbReference type="EMBL" id="JASBWU010000001">
    <property type="protein sequence ID" value="KAJ9125511.1"/>
    <property type="molecule type" value="Genomic_DNA"/>
</dbReference>
<evidence type="ECO:0000313" key="1">
    <source>
        <dbReference type="EMBL" id="KAJ9125511.1"/>
    </source>
</evidence>
<organism evidence="1 2">
    <name type="scientific">Naganishia vaughanmartiniae</name>
    <dbReference type="NCBI Taxonomy" id="1424756"/>
    <lineage>
        <taxon>Eukaryota</taxon>
        <taxon>Fungi</taxon>
        <taxon>Dikarya</taxon>
        <taxon>Basidiomycota</taxon>
        <taxon>Agaricomycotina</taxon>
        <taxon>Tremellomycetes</taxon>
        <taxon>Filobasidiales</taxon>
        <taxon>Filobasidiaceae</taxon>
        <taxon>Naganishia</taxon>
    </lineage>
</organism>
<sequence>MPQDPKVLKRERREALACLLACGLGPGGDLQSQGKRATLFFQEEVPEHAELAWYFNTLTGVGKLQRMTTWKVCRQDASVDPAVMLMYTFRLIKSKLSIAATDGGDNVDSMKSEENLRLGLLAYPVLQAADILLYKSTHVPVGEDQQQHLELSRDIAESFNHRFGKTFPLPQHMIAPTKRVLSLTDPSQKMSKSAPNPASRILITDTPEQIRKKIRGAVTDNDRSVTFDPIERKGIANLLSILSACQSDLLCGDTARSLNAEEALHPDLLAAQLTAEGISGHAQLKSIVADAVITKLQPIREEYARLKEDVVYLRQVAAIGREEARSMAGKTMEEVRKRVGLDSI</sequence>
<proteinExistence type="predicted"/>
<comment type="caution">
    <text evidence="1">The sequence shown here is derived from an EMBL/GenBank/DDBJ whole genome shotgun (WGS) entry which is preliminary data.</text>
</comment>
<dbReference type="Proteomes" id="UP001243375">
    <property type="component" value="Unassembled WGS sequence"/>
</dbReference>
<accession>A0ACC2XPE4</accession>
<name>A0ACC2XPE4_9TREE</name>
<gene>
    <name evidence="1" type="ORF">QFC22_000472</name>
</gene>
<evidence type="ECO:0000313" key="2">
    <source>
        <dbReference type="Proteomes" id="UP001243375"/>
    </source>
</evidence>
<keyword evidence="2" id="KW-1185">Reference proteome</keyword>
<reference evidence="1" key="1">
    <citation type="submission" date="2023-04" db="EMBL/GenBank/DDBJ databases">
        <title>Draft Genome sequencing of Naganishia species isolated from polar environments using Oxford Nanopore Technology.</title>
        <authorList>
            <person name="Leo P."/>
            <person name="Venkateswaran K."/>
        </authorList>
    </citation>
    <scope>NUCLEOTIDE SEQUENCE</scope>
    <source>
        <strain evidence="1">MNA-CCFEE 5425</strain>
    </source>
</reference>